<keyword evidence="2" id="KW-1185">Reference proteome</keyword>
<protein>
    <recommendedName>
        <fullName evidence="3">RRM domain-containing protein</fullName>
    </recommendedName>
</protein>
<dbReference type="EMBL" id="JBEDUW010000003">
    <property type="protein sequence ID" value="KAK9939023.1"/>
    <property type="molecule type" value="Genomic_DNA"/>
</dbReference>
<dbReference type="Gene3D" id="3.30.70.330">
    <property type="match status" value="1"/>
</dbReference>
<sequence length="119" mass="13474">MGGELEAVTIVLENGHPIWVSQPDPQPNMEPDPLARRKLYVTFDLRDRVHYVELQNYFGRYGPVSGVSLQRVGEGEQPRCAIVTFFSADIVDKILEGARVVTSYIGDKEIRCKPYEPTH</sequence>
<reference evidence="1 2" key="1">
    <citation type="journal article" date="2023" name="G3 (Bethesda)">
        <title>A chromosome-length genome assembly and annotation of blackberry (Rubus argutus, cv. 'Hillquist').</title>
        <authorList>
            <person name="Bruna T."/>
            <person name="Aryal R."/>
            <person name="Dudchenko O."/>
            <person name="Sargent D.J."/>
            <person name="Mead D."/>
            <person name="Buti M."/>
            <person name="Cavallini A."/>
            <person name="Hytonen T."/>
            <person name="Andres J."/>
            <person name="Pham M."/>
            <person name="Weisz D."/>
            <person name="Mascagni F."/>
            <person name="Usai G."/>
            <person name="Natali L."/>
            <person name="Bassil N."/>
            <person name="Fernandez G.E."/>
            <person name="Lomsadze A."/>
            <person name="Armour M."/>
            <person name="Olukolu B."/>
            <person name="Poorten T."/>
            <person name="Britton C."/>
            <person name="Davik J."/>
            <person name="Ashrafi H."/>
            <person name="Aiden E.L."/>
            <person name="Borodovsky M."/>
            <person name="Worthington M."/>
        </authorList>
    </citation>
    <scope>NUCLEOTIDE SEQUENCE [LARGE SCALE GENOMIC DNA]</scope>
    <source>
        <strain evidence="1">PI 553951</strain>
    </source>
</reference>
<evidence type="ECO:0000313" key="2">
    <source>
        <dbReference type="Proteomes" id="UP001457282"/>
    </source>
</evidence>
<dbReference type="InterPro" id="IPR012677">
    <property type="entry name" value="Nucleotide-bd_a/b_plait_sf"/>
</dbReference>
<dbReference type="InterPro" id="IPR035979">
    <property type="entry name" value="RBD_domain_sf"/>
</dbReference>
<dbReference type="GO" id="GO:0003676">
    <property type="term" value="F:nucleic acid binding"/>
    <property type="evidence" value="ECO:0007669"/>
    <property type="project" value="InterPro"/>
</dbReference>
<dbReference type="AlphaFoldDB" id="A0AAW1XQL6"/>
<name>A0AAW1XQL6_RUBAR</name>
<accession>A0AAW1XQL6</accession>
<gene>
    <name evidence="1" type="ORF">M0R45_015732</name>
</gene>
<organism evidence="1 2">
    <name type="scientific">Rubus argutus</name>
    <name type="common">Southern blackberry</name>
    <dbReference type="NCBI Taxonomy" id="59490"/>
    <lineage>
        <taxon>Eukaryota</taxon>
        <taxon>Viridiplantae</taxon>
        <taxon>Streptophyta</taxon>
        <taxon>Embryophyta</taxon>
        <taxon>Tracheophyta</taxon>
        <taxon>Spermatophyta</taxon>
        <taxon>Magnoliopsida</taxon>
        <taxon>eudicotyledons</taxon>
        <taxon>Gunneridae</taxon>
        <taxon>Pentapetalae</taxon>
        <taxon>rosids</taxon>
        <taxon>fabids</taxon>
        <taxon>Rosales</taxon>
        <taxon>Rosaceae</taxon>
        <taxon>Rosoideae</taxon>
        <taxon>Rosoideae incertae sedis</taxon>
        <taxon>Rubus</taxon>
    </lineage>
</organism>
<proteinExistence type="predicted"/>
<dbReference type="CDD" id="cd00590">
    <property type="entry name" value="RRM_SF"/>
    <property type="match status" value="1"/>
</dbReference>
<dbReference type="SUPFAM" id="SSF54928">
    <property type="entry name" value="RNA-binding domain, RBD"/>
    <property type="match status" value="1"/>
</dbReference>
<dbReference type="Proteomes" id="UP001457282">
    <property type="component" value="Unassembled WGS sequence"/>
</dbReference>
<comment type="caution">
    <text evidence="1">The sequence shown here is derived from an EMBL/GenBank/DDBJ whole genome shotgun (WGS) entry which is preliminary data.</text>
</comment>
<evidence type="ECO:0000313" key="1">
    <source>
        <dbReference type="EMBL" id="KAK9939023.1"/>
    </source>
</evidence>
<evidence type="ECO:0008006" key="3">
    <source>
        <dbReference type="Google" id="ProtNLM"/>
    </source>
</evidence>